<dbReference type="Pfam" id="PF00498">
    <property type="entry name" value="FHA"/>
    <property type="match status" value="1"/>
</dbReference>
<dbReference type="PANTHER" id="PTHR45881:SF1">
    <property type="entry name" value="FORK HEAD PROTEIN HOMOLOG 2"/>
    <property type="match status" value="1"/>
</dbReference>
<dbReference type="PANTHER" id="PTHR45881">
    <property type="entry name" value="CHECKPOINT SUPPRESSOR 1-LIKE, ISOFORM A-RELATED"/>
    <property type="match status" value="1"/>
</dbReference>
<dbReference type="SUPFAM" id="SSF49879">
    <property type="entry name" value="SMAD/FHA domain"/>
    <property type="match status" value="1"/>
</dbReference>
<accession>A0A2C5Z2B3</accession>
<feature type="compositionally biased region" description="Polar residues" evidence="7">
    <location>
        <begin position="516"/>
        <end position="533"/>
    </location>
</feature>
<dbReference type="PROSITE" id="PS50039">
    <property type="entry name" value="FORK_HEAD_3"/>
    <property type="match status" value="1"/>
</dbReference>
<sequence>MAPASASRKSQRTRRSAPDVADSSPSRPAKRRKRVPSSSASPSLSTSRAPSAALSAALSTADSHEPQDTIIKHRTLNHDGNGYDDDDDDDDDGDEDDDDDDVVARVTQQLKAQPVHAAKDHANTIHEANGDGVKAYAKVAAHDWTFYITKLSVNIGRAPEALPSSADRHDAPDDTDTDTSWVHIDLGPSKMVSREHASISFDSKQEHWLLHVKGRNGAKLDGQPCKPAVSQPLASGQVIEIANVEMMFVLPSEISRLQIHPIFLSRCRPGPELCSLSLPLQQPPVASRQPPRLAPAPPHHSRLGTPPPVSSSAMAGASAAMTPAVMVGAHGVNLSLDENQHIKPQFSYAQMITQAIIDAPDGKLNLNAIYKFIMRNYSYYRHQHAAGWQNSIRHNLSLNKSFDKVARSTDEPGKGMKWQIVAESRDEMIRNAFKIGRGGHRGSSAPSSPNQLGITAQASRDVHLRDTPSIRKRRASPLISPSPRTSLNTVAITPARVVDGSPLPRLKRPAAHDSARSPTLTSSYLQDDGTSFATPAPPKIHPRLAPPSTAQRPSQHMPTSSPAPFWKYADIGSTPLKPLAQYDLSPTKPTSRMLPQSSSPVQPTRSPPSSPLKPPQSTASHERPSADDPDEEQGFDLTKGFQSIGSYHAPVSRGIPVADASQDG</sequence>
<dbReference type="Gene3D" id="2.60.200.20">
    <property type="match status" value="1"/>
</dbReference>
<dbReference type="CDD" id="cd00059">
    <property type="entry name" value="FH_FOX"/>
    <property type="match status" value="1"/>
</dbReference>
<dbReference type="InterPro" id="IPR018122">
    <property type="entry name" value="TF_fork_head_CS_1"/>
</dbReference>
<feature type="compositionally biased region" description="Basic and acidic residues" evidence="7">
    <location>
        <begin position="460"/>
        <end position="469"/>
    </location>
</feature>
<proteinExistence type="predicted"/>
<evidence type="ECO:0000256" key="4">
    <source>
        <dbReference type="ARBA" id="ARBA00023163"/>
    </source>
</evidence>
<dbReference type="InterPro" id="IPR036390">
    <property type="entry name" value="WH_DNA-bd_sf"/>
</dbReference>
<gene>
    <name evidence="10" type="ORF">CDD82_5193</name>
</gene>
<comment type="caution">
    <text evidence="10">The sequence shown here is derived from an EMBL/GenBank/DDBJ whole genome shotgun (WGS) entry which is preliminary data.</text>
</comment>
<dbReference type="InterPro" id="IPR001766">
    <property type="entry name" value="Fork_head_dom"/>
</dbReference>
<feature type="compositionally biased region" description="Basic and acidic residues" evidence="7">
    <location>
        <begin position="62"/>
        <end position="71"/>
    </location>
</feature>
<dbReference type="InterPro" id="IPR000253">
    <property type="entry name" value="FHA_dom"/>
</dbReference>
<dbReference type="SUPFAM" id="SSF46785">
    <property type="entry name" value="Winged helix' DNA-binding domain"/>
    <property type="match status" value="1"/>
</dbReference>
<dbReference type="Gene3D" id="1.10.10.10">
    <property type="entry name" value="Winged helix-like DNA-binding domain superfamily/Winged helix DNA-binding domain"/>
    <property type="match status" value="1"/>
</dbReference>
<feature type="compositionally biased region" description="Polar residues" evidence="7">
    <location>
        <begin position="444"/>
        <end position="458"/>
    </location>
</feature>
<feature type="compositionally biased region" description="Polar residues" evidence="7">
    <location>
        <begin position="587"/>
        <end position="602"/>
    </location>
</feature>
<dbReference type="EMBL" id="NJEU01000468">
    <property type="protein sequence ID" value="PHH73920.1"/>
    <property type="molecule type" value="Genomic_DNA"/>
</dbReference>
<dbReference type="OrthoDB" id="5954824at2759"/>
<feature type="region of interest" description="Disordered" evidence="7">
    <location>
        <begin position="284"/>
        <end position="315"/>
    </location>
</feature>
<organism evidence="10 11">
    <name type="scientific">Ophiocordyceps australis</name>
    <dbReference type="NCBI Taxonomy" id="1399860"/>
    <lineage>
        <taxon>Eukaryota</taxon>
        <taxon>Fungi</taxon>
        <taxon>Dikarya</taxon>
        <taxon>Ascomycota</taxon>
        <taxon>Pezizomycotina</taxon>
        <taxon>Sordariomycetes</taxon>
        <taxon>Hypocreomycetidae</taxon>
        <taxon>Hypocreales</taxon>
        <taxon>Ophiocordycipitaceae</taxon>
        <taxon>Ophiocordyceps</taxon>
    </lineage>
</organism>
<dbReference type="PROSITE" id="PS00657">
    <property type="entry name" value="FORK_HEAD_1"/>
    <property type="match status" value="1"/>
</dbReference>
<evidence type="ECO:0000256" key="6">
    <source>
        <dbReference type="PROSITE-ProRule" id="PRU00089"/>
    </source>
</evidence>
<dbReference type="InterPro" id="IPR008984">
    <property type="entry name" value="SMAD_FHA_dom_sf"/>
</dbReference>
<keyword evidence="4" id="KW-0804">Transcription</keyword>
<keyword evidence="11" id="KW-1185">Reference proteome</keyword>
<feature type="compositionally biased region" description="Acidic residues" evidence="7">
    <location>
        <begin position="82"/>
        <end position="99"/>
    </location>
</feature>
<dbReference type="PRINTS" id="PR00053">
    <property type="entry name" value="FORKHEAD"/>
</dbReference>
<dbReference type="PROSITE" id="PS00658">
    <property type="entry name" value="FORK_HEAD_2"/>
    <property type="match status" value="1"/>
</dbReference>
<evidence type="ECO:0000256" key="7">
    <source>
        <dbReference type="SAM" id="MobiDB-lite"/>
    </source>
</evidence>
<keyword evidence="3 6" id="KW-0238">DNA-binding</keyword>
<feature type="DNA-binding region" description="Fork-head" evidence="6">
    <location>
        <begin position="343"/>
        <end position="439"/>
    </location>
</feature>
<name>A0A2C5Z2B3_9HYPO</name>
<evidence type="ECO:0000259" key="8">
    <source>
        <dbReference type="PROSITE" id="PS50006"/>
    </source>
</evidence>
<feature type="region of interest" description="Disordered" evidence="7">
    <location>
        <begin position="1"/>
        <end position="99"/>
    </location>
</feature>
<feature type="domain" description="FHA" evidence="8">
    <location>
        <begin position="153"/>
        <end position="225"/>
    </location>
</feature>
<evidence type="ECO:0000256" key="5">
    <source>
        <dbReference type="ARBA" id="ARBA00023242"/>
    </source>
</evidence>
<dbReference type="InterPro" id="IPR036388">
    <property type="entry name" value="WH-like_DNA-bd_sf"/>
</dbReference>
<dbReference type="Pfam" id="PF00250">
    <property type="entry name" value="Forkhead"/>
    <property type="match status" value="1"/>
</dbReference>
<evidence type="ECO:0000256" key="3">
    <source>
        <dbReference type="ARBA" id="ARBA00023125"/>
    </source>
</evidence>
<feature type="compositionally biased region" description="Pro residues" evidence="7">
    <location>
        <begin position="605"/>
        <end position="614"/>
    </location>
</feature>
<keyword evidence="5 6" id="KW-0539">Nucleus</keyword>
<feature type="compositionally biased region" description="Polar residues" evidence="7">
    <location>
        <begin position="482"/>
        <end position="491"/>
    </location>
</feature>
<dbReference type="GO" id="GO:0000978">
    <property type="term" value="F:RNA polymerase II cis-regulatory region sequence-specific DNA binding"/>
    <property type="evidence" value="ECO:0007669"/>
    <property type="project" value="TreeGrafter"/>
</dbReference>
<evidence type="ECO:0000313" key="11">
    <source>
        <dbReference type="Proteomes" id="UP000224854"/>
    </source>
</evidence>
<feature type="domain" description="Fork-head" evidence="9">
    <location>
        <begin position="343"/>
        <end position="439"/>
    </location>
</feature>
<dbReference type="AlphaFoldDB" id="A0A2C5Z2B3"/>
<dbReference type="GO" id="GO:0005634">
    <property type="term" value="C:nucleus"/>
    <property type="evidence" value="ECO:0007669"/>
    <property type="project" value="UniProtKB-SubCell"/>
</dbReference>
<dbReference type="InterPro" id="IPR030456">
    <property type="entry name" value="TF_fork_head_CS_2"/>
</dbReference>
<dbReference type="FunFam" id="1.10.10.10:FF:000030">
    <property type="entry name" value="Forkhead box protein K2"/>
    <property type="match status" value="1"/>
</dbReference>
<feature type="compositionally biased region" description="Low complexity" evidence="7">
    <location>
        <begin position="36"/>
        <end position="61"/>
    </location>
</feature>
<dbReference type="Proteomes" id="UP000224854">
    <property type="component" value="Unassembled WGS sequence"/>
</dbReference>
<evidence type="ECO:0008006" key="12">
    <source>
        <dbReference type="Google" id="ProtNLM"/>
    </source>
</evidence>
<evidence type="ECO:0000256" key="2">
    <source>
        <dbReference type="ARBA" id="ARBA00023015"/>
    </source>
</evidence>
<reference evidence="10 11" key="1">
    <citation type="submission" date="2017-06" db="EMBL/GenBank/DDBJ databases">
        <title>Ant-infecting Ophiocordyceps genomes reveal a high diversity of potential behavioral manipulation genes and a possible major role for enterotoxins.</title>
        <authorList>
            <person name="De Bekker C."/>
            <person name="Evans H.C."/>
            <person name="Brachmann A."/>
            <person name="Hughes D.P."/>
        </authorList>
    </citation>
    <scope>NUCLEOTIDE SEQUENCE [LARGE SCALE GENOMIC DNA]</scope>
    <source>
        <strain evidence="10 11">1348a</strain>
    </source>
</reference>
<keyword evidence="2" id="KW-0805">Transcription regulation</keyword>
<feature type="region of interest" description="Disordered" evidence="7">
    <location>
        <begin position="437"/>
        <end position="664"/>
    </location>
</feature>
<evidence type="ECO:0000259" key="9">
    <source>
        <dbReference type="PROSITE" id="PS50039"/>
    </source>
</evidence>
<evidence type="ECO:0000256" key="1">
    <source>
        <dbReference type="ARBA" id="ARBA00004123"/>
    </source>
</evidence>
<dbReference type="PROSITE" id="PS50006">
    <property type="entry name" value="FHA_DOMAIN"/>
    <property type="match status" value="1"/>
</dbReference>
<feature type="compositionally biased region" description="Polar residues" evidence="7">
    <location>
        <begin position="548"/>
        <end position="562"/>
    </location>
</feature>
<dbReference type="GO" id="GO:0000981">
    <property type="term" value="F:DNA-binding transcription factor activity, RNA polymerase II-specific"/>
    <property type="evidence" value="ECO:0007669"/>
    <property type="project" value="TreeGrafter"/>
</dbReference>
<protein>
    <recommendedName>
        <fullName evidence="12">Fork-head domain-containing protein</fullName>
    </recommendedName>
</protein>
<dbReference type="CDD" id="cd22701">
    <property type="entry name" value="FHA_FKH1-like"/>
    <property type="match status" value="1"/>
</dbReference>
<evidence type="ECO:0000313" key="10">
    <source>
        <dbReference type="EMBL" id="PHH73920.1"/>
    </source>
</evidence>
<comment type="subcellular location">
    <subcellularLocation>
        <location evidence="1 6">Nucleus</location>
    </subcellularLocation>
</comment>
<dbReference type="SMART" id="SM00339">
    <property type="entry name" value="FH"/>
    <property type="match status" value="1"/>
</dbReference>